<evidence type="ECO:0000313" key="2">
    <source>
        <dbReference type="EMBL" id="KAK9887485.1"/>
    </source>
</evidence>
<gene>
    <name evidence="2" type="ORF">WA026_022833</name>
</gene>
<keyword evidence="3" id="KW-1185">Reference proteome</keyword>
<evidence type="ECO:0000313" key="3">
    <source>
        <dbReference type="Proteomes" id="UP001431783"/>
    </source>
</evidence>
<name>A0AAW1UYG5_9CUCU</name>
<dbReference type="Proteomes" id="UP001431783">
    <property type="component" value="Unassembled WGS sequence"/>
</dbReference>
<reference evidence="2 3" key="1">
    <citation type="submission" date="2023-03" db="EMBL/GenBank/DDBJ databases">
        <title>Genome insight into feeding habits of ladybird beetles.</title>
        <authorList>
            <person name="Li H.-S."/>
            <person name="Huang Y.-H."/>
            <person name="Pang H."/>
        </authorList>
    </citation>
    <scope>NUCLEOTIDE SEQUENCE [LARGE SCALE GENOMIC DNA]</scope>
    <source>
        <strain evidence="2">SYSU_2023b</strain>
        <tissue evidence="2">Whole body</tissue>
    </source>
</reference>
<protein>
    <submittedName>
        <fullName evidence="2">Uncharacterized protein</fullName>
    </submittedName>
</protein>
<dbReference type="AlphaFoldDB" id="A0AAW1UYG5"/>
<accession>A0AAW1UYG5</accession>
<organism evidence="2 3">
    <name type="scientific">Henosepilachna vigintioctopunctata</name>
    <dbReference type="NCBI Taxonomy" id="420089"/>
    <lineage>
        <taxon>Eukaryota</taxon>
        <taxon>Metazoa</taxon>
        <taxon>Ecdysozoa</taxon>
        <taxon>Arthropoda</taxon>
        <taxon>Hexapoda</taxon>
        <taxon>Insecta</taxon>
        <taxon>Pterygota</taxon>
        <taxon>Neoptera</taxon>
        <taxon>Endopterygota</taxon>
        <taxon>Coleoptera</taxon>
        <taxon>Polyphaga</taxon>
        <taxon>Cucujiformia</taxon>
        <taxon>Coccinelloidea</taxon>
        <taxon>Coccinellidae</taxon>
        <taxon>Epilachninae</taxon>
        <taxon>Epilachnini</taxon>
        <taxon>Henosepilachna</taxon>
    </lineage>
</organism>
<sequence>MRAPSMEEGALQEPKNSRQQIGTTKKCINIPLDQLWCQEQITTPLNVEMNTLIFKYYAESSIAALNLKDVSSMKLIKRGCRRCCILLMRLDIVWRIDLTNSVS</sequence>
<feature type="region of interest" description="Disordered" evidence="1">
    <location>
        <begin position="1"/>
        <end position="22"/>
    </location>
</feature>
<proteinExistence type="predicted"/>
<evidence type="ECO:0000256" key="1">
    <source>
        <dbReference type="SAM" id="MobiDB-lite"/>
    </source>
</evidence>
<dbReference type="EMBL" id="JARQZJ010000111">
    <property type="protein sequence ID" value="KAK9887485.1"/>
    <property type="molecule type" value="Genomic_DNA"/>
</dbReference>
<comment type="caution">
    <text evidence="2">The sequence shown here is derived from an EMBL/GenBank/DDBJ whole genome shotgun (WGS) entry which is preliminary data.</text>
</comment>